<dbReference type="SUPFAM" id="SSF56235">
    <property type="entry name" value="N-terminal nucleophile aminohydrolases (Ntn hydrolases)"/>
    <property type="match status" value="1"/>
</dbReference>
<dbReference type="Gene3D" id="3.60.20.40">
    <property type="match status" value="1"/>
</dbReference>
<dbReference type="InterPro" id="IPR052896">
    <property type="entry name" value="GGT-like_enzyme"/>
</dbReference>
<dbReference type="GO" id="GO:0016787">
    <property type="term" value="F:hydrolase activity"/>
    <property type="evidence" value="ECO:0007669"/>
    <property type="project" value="UniProtKB-KW"/>
</dbReference>
<protein>
    <submittedName>
        <fullName evidence="3">Gamma-glutamyltranspeptidase/glutathione hydrolase</fullName>
    </submittedName>
</protein>
<dbReference type="RefSeq" id="WP_107957973.1">
    <property type="nucleotide sequence ID" value="NZ_QAOG01000003.1"/>
</dbReference>
<keyword evidence="4" id="KW-1185">Reference proteome</keyword>
<evidence type="ECO:0000256" key="1">
    <source>
        <dbReference type="SAM" id="MobiDB-lite"/>
    </source>
</evidence>
<feature type="signal peptide" evidence="2">
    <location>
        <begin position="1"/>
        <end position="22"/>
    </location>
</feature>
<keyword evidence="3" id="KW-0378">Hydrolase</keyword>
<evidence type="ECO:0000256" key="2">
    <source>
        <dbReference type="SAM" id="SignalP"/>
    </source>
</evidence>
<name>A0A2T5GMI2_9SPHN</name>
<dbReference type="PANTHER" id="PTHR43881:SF1">
    <property type="entry name" value="GAMMA-GLUTAMYLTRANSPEPTIDASE (AFU_ORTHOLOGUE AFUA_4G13580)"/>
    <property type="match status" value="1"/>
</dbReference>
<dbReference type="EMBL" id="QAOG01000003">
    <property type="protein sequence ID" value="PTQ60522.1"/>
    <property type="molecule type" value="Genomic_DNA"/>
</dbReference>
<feature type="chain" id="PRO_5015703979" evidence="2">
    <location>
        <begin position="23"/>
        <end position="630"/>
    </location>
</feature>
<evidence type="ECO:0000313" key="4">
    <source>
        <dbReference type="Proteomes" id="UP000244189"/>
    </source>
</evidence>
<sequence length="630" mass="67370">MQRRTFIAALPAAALLPAMAQAQTGTRGTPGAQGAQGPGQGGAPQPATAAEAPLPPVWEAGQDRFIRPDVHAGDRPVGASFASRTAAYGLNGAAGTAHPLATQAGIDILKRGGSAVDAAIAINACLGFLEPTSSGIGGDAYAMIWDPKLKKVVGLAGSGKSPRGLSLETVRARAKNGALPALGALSVSVPGAVDAWWTMHQRYGKLPWADLFQPAIGHAEAGAPVPDIIAYYIRRSLAAFRRPGNGLEEVANALRTYGLADGKGPALGQVFRNPDLARTYRAIAAGGRDAFYQGDLARTVDRYFKRIGGWLRYEDLAAHRSEWIEPNRTDYRGTTVHALGANTQGLATLQMLNILERFDLKGAGFQSALSIHLQAEAKRLAYEDRARYYADPHFATQPVEWLISKEYAAERAKLIRPDRILTPVYPGQAPSRGDTTYFSCADKDGLMVSMIQSNFRGMGSGLVADGLGFMFQDRGQLFSLKDGHPNIYAPGKRPFQTIIPGFATRGRDPWMSFGVMGGDMQPQGQTQIIVNRVDYGLEIQSAGDSPRWHHEGSSQSMGEDSPGLGATGLLRLESGVPLATRHRLAEIGWTIGDPDGGFGRYECVEHRMDGPTRVYAAASEMRADGCALAY</sequence>
<dbReference type="PANTHER" id="PTHR43881">
    <property type="entry name" value="GAMMA-GLUTAMYLTRANSPEPTIDASE (AFU_ORTHOLOGUE AFUA_4G13580)"/>
    <property type="match status" value="1"/>
</dbReference>
<reference evidence="3 4" key="1">
    <citation type="submission" date="2018-04" db="EMBL/GenBank/DDBJ databases">
        <title>Genomic Encyclopedia of Type Strains, Phase III (KMG-III): the genomes of soil and plant-associated and newly described type strains.</title>
        <authorList>
            <person name="Whitman W."/>
        </authorList>
    </citation>
    <scope>NUCLEOTIDE SEQUENCE [LARGE SCALE GENOMIC DNA]</scope>
    <source>
        <strain evidence="3 4">MA101b</strain>
    </source>
</reference>
<dbReference type="Pfam" id="PF01019">
    <property type="entry name" value="G_glu_transpept"/>
    <property type="match status" value="1"/>
</dbReference>
<feature type="region of interest" description="Disordered" evidence="1">
    <location>
        <begin position="22"/>
        <end position="50"/>
    </location>
</feature>
<dbReference type="InterPro" id="IPR043138">
    <property type="entry name" value="GGT_lsub"/>
</dbReference>
<dbReference type="Proteomes" id="UP000244189">
    <property type="component" value="Unassembled WGS sequence"/>
</dbReference>
<comment type="caution">
    <text evidence="3">The sequence shown here is derived from an EMBL/GenBank/DDBJ whole genome shotgun (WGS) entry which is preliminary data.</text>
</comment>
<gene>
    <name evidence="3" type="ORF">C8J26_2234</name>
</gene>
<dbReference type="AlphaFoldDB" id="A0A2T5GMI2"/>
<dbReference type="Gene3D" id="1.10.246.130">
    <property type="match status" value="1"/>
</dbReference>
<dbReference type="PRINTS" id="PR01210">
    <property type="entry name" value="GGTRANSPTASE"/>
</dbReference>
<feature type="compositionally biased region" description="Low complexity" evidence="1">
    <location>
        <begin position="22"/>
        <end position="33"/>
    </location>
</feature>
<dbReference type="InterPro" id="IPR043137">
    <property type="entry name" value="GGT_ssub_C"/>
</dbReference>
<proteinExistence type="predicted"/>
<dbReference type="InterPro" id="IPR029055">
    <property type="entry name" value="Ntn_hydrolases_N"/>
</dbReference>
<keyword evidence="2" id="KW-0732">Signal</keyword>
<evidence type="ECO:0000313" key="3">
    <source>
        <dbReference type="EMBL" id="PTQ60522.1"/>
    </source>
</evidence>
<accession>A0A2T5GMI2</accession>
<organism evidence="3 4">
    <name type="scientific">Sphingomonas aurantiaca</name>
    <dbReference type="NCBI Taxonomy" id="185949"/>
    <lineage>
        <taxon>Bacteria</taxon>
        <taxon>Pseudomonadati</taxon>
        <taxon>Pseudomonadota</taxon>
        <taxon>Alphaproteobacteria</taxon>
        <taxon>Sphingomonadales</taxon>
        <taxon>Sphingomonadaceae</taxon>
        <taxon>Sphingomonas</taxon>
    </lineage>
</organism>